<dbReference type="AlphaFoldDB" id="A0A1L3LWC0"/>
<reference evidence="1 2" key="1">
    <citation type="submission" date="2015-10" db="EMBL/GenBank/DDBJ databases">
        <title>Genomic differences between typical nodule nitrogen-fixing rhizobial strains and those coming from bean seeds.</title>
        <authorList>
            <person name="Peralta H."/>
            <person name="Aguilar-Vera A."/>
            <person name="Diaz R."/>
            <person name="Mora Y."/>
            <person name="Martinez-Batallar G."/>
            <person name="Salazar E."/>
            <person name="Vargas-Lagunas C."/>
            <person name="Encarnacion S."/>
            <person name="Girard L."/>
            <person name="Mora J."/>
        </authorList>
    </citation>
    <scope>NUCLEOTIDE SEQUENCE [LARGE SCALE GENOMIC DNA]</scope>
    <source>
        <strain evidence="1 2">CFNEI 73</strain>
        <plasmid evidence="1 2">C</plasmid>
    </source>
</reference>
<organism evidence="1 2">
    <name type="scientific">Sinorhizobium americanum</name>
    <dbReference type="NCBI Taxonomy" id="194963"/>
    <lineage>
        <taxon>Bacteria</taxon>
        <taxon>Pseudomonadati</taxon>
        <taxon>Pseudomonadota</taxon>
        <taxon>Alphaproteobacteria</taxon>
        <taxon>Hyphomicrobiales</taxon>
        <taxon>Rhizobiaceae</taxon>
        <taxon>Sinorhizobium/Ensifer group</taxon>
        <taxon>Sinorhizobium</taxon>
    </lineage>
</organism>
<keyword evidence="2" id="KW-1185">Reference proteome</keyword>
<evidence type="ECO:0000313" key="1">
    <source>
        <dbReference type="EMBL" id="APG94346.1"/>
    </source>
</evidence>
<geneLocation type="plasmid" evidence="1 2">
    <name>C</name>
</geneLocation>
<name>A0A1L3LWC0_9HYPH</name>
<protein>
    <submittedName>
        <fullName evidence="1">Uncharacterized protein</fullName>
    </submittedName>
</protein>
<gene>
    <name evidence="1" type="ORF">SAMCFNEI73_pC0625</name>
</gene>
<dbReference type="KEGG" id="same:SAMCFNEI73_pC0625"/>
<sequence length="38" mass="4085">MTGDVPVVRLVHSGTFNGLRCVAIPHVLESYSSARSLD</sequence>
<dbReference type="Proteomes" id="UP000182306">
    <property type="component" value="Plasmid C"/>
</dbReference>
<accession>A0A1L3LWC0</accession>
<keyword evidence="1" id="KW-0614">Plasmid</keyword>
<evidence type="ECO:0000313" key="2">
    <source>
        <dbReference type="Proteomes" id="UP000182306"/>
    </source>
</evidence>
<proteinExistence type="predicted"/>
<dbReference type="EMBL" id="CP013110">
    <property type="protein sequence ID" value="APG94346.1"/>
    <property type="molecule type" value="Genomic_DNA"/>
</dbReference>